<organism evidence="2 3">
    <name type="scientific">Gibberella moniliformis (strain M3125 / FGSC 7600)</name>
    <name type="common">Maize ear and stalk rot fungus</name>
    <name type="synonym">Fusarium verticillioides</name>
    <dbReference type="NCBI Taxonomy" id="334819"/>
    <lineage>
        <taxon>Eukaryota</taxon>
        <taxon>Fungi</taxon>
        <taxon>Dikarya</taxon>
        <taxon>Ascomycota</taxon>
        <taxon>Pezizomycotina</taxon>
        <taxon>Sordariomycetes</taxon>
        <taxon>Hypocreomycetidae</taxon>
        <taxon>Hypocreales</taxon>
        <taxon>Nectriaceae</taxon>
        <taxon>Fusarium</taxon>
        <taxon>Fusarium fujikuroi species complex</taxon>
    </lineage>
</organism>
<dbReference type="Proteomes" id="UP000009096">
    <property type="component" value="Unassembled WGS sequence"/>
</dbReference>
<reference evidence="3" key="1">
    <citation type="journal article" date="2007" name="Science">
        <title>The Fusarium graminearum genome reveals a link between localized polymorphism and pathogen specialization.</title>
        <authorList>
            <person name="Cuomo C.A."/>
            <person name="Gueldener U."/>
            <person name="Xu J.-R."/>
            <person name="Trail F."/>
            <person name="Turgeon B.G."/>
            <person name="Di Pietro A."/>
            <person name="Walton J.D."/>
            <person name="Ma L.-J."/>
            <person name="Baker S.E."/>
            <person name="Rep M."/>
            <person name="Adam G."/>
            <person name="Antoniw J."/>
            <person name="Baldwin T."/>
            <person name="Calvo S.E."/>
            <person name="Chang Y.-L."/>
            <person name="DeCaprio D."/>
            <person name="Gale L.R."/>
            <person name="Gnerre S."/>
            <person name="Goswami R.S."/>
            <person name="Hammond-Kosack K."/>
            <person name="Harris L.J."/>
            <person name="Hilburn K."/>
            <person name="Kennell J.C."/>
            <person name="Kroken S."/>
            <person name="Magnuson J.K."/>
            <person name="Mannhaupt G."/>
            <person name="Mauceli E.W."/>
            <person name="Mewes H.-W."/>
            <person name="Mitterbauer R."/>
            <person name="Muehlbauer G."/>
            <person name="Muensterkoetter M."/>
            <person name="Nelson D."/>
            <person name="O'Donnell K."/>
            <person name="Ouellet T."/>
            <person name="Qi W."/>
            <person name="Quesneville H."/>
            <person name="Roncero M.I.G."/>
            <person name="Seong K.-Y."/>
            <person name="Tetko I.V."/>
            <person name="Urban M."/>
            <person name="Waalwijk C."/>
            <person name="Ward T.J."/>
            <person name="Yao J."/>
            <person name="Birren B.W."/>
            <person name="Kistler H.C."/>
        </authorList>
    </citation>
    <scope>NUCLEOTIDE SEQUENCE [LARGE SCALE GENOMIC DNA]</scope>
    <source>
        <strain evidence="3">M3125 / FGSC 7600</strain>
    </source>
</reference>
<dbReference type="EMBL" id="DS486010">
    <property type="protein sequence ID" value="KYG13784.1"/>
    <property type="molecule type" value="Genomic_DNA"/>
</dbReference>
<reference evidence="2 3" key="2">
    <citation type="journal article" date="2010" name="Nature">
        <title>Comparative genomics reveals mobile pathogenicity chromosomes in Fusarium.</title>
        <authorList>
            <person name="Ma L.J."/>
            <person name="van der Does H.C."/>
            <person name="Borkovich K.A."/>
            <person name="Coleman J.J."/>
            <person name="Daboussi M.J."/>
            <person name="Di Pietro A."/>
            <person name="Dufresne M."/>
            <person name="Freitag M."/>
            <person name="Grabherr M."/>
            <person name="Henrissat B."/>
            <person name="Houterman P.M."/>
            <person name="Kang S."/>
            <person name="Shim W.B."/>
            <person name="Woloshuk C."/>
            <person name="Xie X."/>
            <person name="Xu J.R."/>
            <person name="Antoniw J."/>
            <person name="Baker S.E."/>
            <person name="Bluhm B.H."/>
            <person name="Breakspear A."/>
            <person name="Brown D.W."/>
            <person name="Butchko R.A."/>
            <person name="Chapman S."/>
            <person name="Coulson R."/>
            <person name="Coutinho P.M."/>
            <person name="Danchin E.G."/>
            <person name="Diener A."/>
            <person name="Gale L.R."/>
            <person name="Gardiner D.M."/>
            <person name="Goff S."/>
            <person name="Hammond-Kosack K.E."/>
            <person name="Hilburn K."/>
            <person name="Hua-Van A."/>
            <person name="Jonkers W."/>
            <person name="Kazan K."/>
            <person name="Kodira C.D."/>
            <person name="Koehrsen M."/>
            <person name="Kumar L."/>
            <person name="Lee Y.H."/>
            <person name="Li L."/>
            <person name="Manners J.M."/>
            <person name="Miranda-Saavedra D."/>
            <person name="Mukherjee M."/>
            <person name="Park G."/>
            <person name="Park J."/>
            <person name="Park S.Y."/>
            <person name="Proctor R.H."/>
            <person name="Regev A."/>
            <person name="Ruiz-Roldan M.C."/>
            <person name="Sain D."/>
            <person name="Sakthikumar S."/>
            <person name="Sykes S."/>
            <person name="Schwartz D.C."/>
            <person name="Turgeon B.G."/>
            <person name="Wapinski I."/>
            <person name="Yoder O."/>
            <person name="Young S."/>
            <person name="Zeng Q."/>
            <person name="Zhou S."/>
            <person name="Galagan J."/>
            <person name="Cuomo C.A."/>
            <person name="Kistler H.C."/>
            <person name="Rep M."/>
        </authorList>
    </citation>
    <scope>NUCLEOTIDE SEQUENCE [LARGE SCALE GENOMIC DNA]</scope>
    <source>
        <strain evidence="3">M3125 / FGSC 7600</strain>
    </source>
</reference>
<dbReference type="eggNOG" id="ENOG502RQ3D">
    <property type="taxonomic scope" value="Eukaryota"/>
</dbReference>
<gene>
    <name evidence="2" type="ORF">FVEG_14021</name>
</gene>
<accession>A0A139YBX4</accession>
<keyword evidence="3" id="KW-1185">Reference proteome</keyword>
<evidence type="ECO:0000313" key="3">
    <source>
        <dbReference type="Proteomes" id="UP000009096"/>
    </source>
</evidence>
<feature type="compositionally biased region" description="Low complexity" evidence="1">
    <location>
        <begin position="1"/>
        <end position="17"/>
    </location>
</feature>
<proteinExistence type="predicted"/>
<dbReference type="OrthoDB" id="5080925at2759"/>
<evidence type="ECO:0000313" key="2">
    <source>
        <dbReference type="EMBL" id="KYG13784.1"/>
    </source>
</evidence>
<feature type="region of interest" description="Disordered" evidence="1">
    <location>
        <begin position="1"/>
        <end position="21"/>
    </location>
</feature>
<name>A0A139YBX4_GIBM7</name>
<dbReference type="KEGG" id="fvr:FVEG_14021"/>
<evidence type="ECO:0000256" key="1">
    <source>
        <dbReference type="SAM" id="MobiDB-lite"/>
    </source>
</evidence>
<dbReference type="RefSeq" id="XP_018762468.1">
    <property type="nucleotide sequence ID" value="XM_018903355.1"/>
</dbReference>
<protein>
    <submittedName>
        <fullName evidence="2">Uncharacterized protein</fullName>
    </submittedName>
</protein>
<sequence length="160" mass="17651">MACDTSTSTPPDTSISSQNGLPTGSFLLDPIRQICISHLHLTSIQTAKPNNPTTCMSLLNLDVNKYPFNDPDKLCIPTTREFHSANDAVVVATFKAFGKLDKEKYEEGWDAVISCAGVLMDLRARDVYLREILPTIQSEGTDGWKKTCDEWILKAKTGAQ</sequence>
<dbReference type="GeneID" id="30071313"/>
<dbReference type="VEuPathDB" id="FungiDB:FVEG_14021"/>
<dbReference type="AlphaFoldDB" id="A0A139YBX4"/>